<dbReference type="GO" id="GO:0051059">
    <property type="term" value="F:NF-kappaB binding"/>
    <property type="evidence" value="ECO:0007669"/>
    <property type="project" value="TreeGrafter"/>
</dbReference>
<keyword evidence="1" id="KW-0677">Repeat</keyword>
<dbReference type="InterPro" id="IPR051070">
    <property type="entry name" value="NF-kappa-B_inhibitor"/>
</dbReference>
<evidence type="ECO:0000256" key="5">
    <source>
        <dbReference type="SAM" id="SignalP"/>
    </source>
</evidence>
<dbReference type="SUPFAM" id="SSF48403">
    <property type="entry name" value="Ankyrin repeat"/>
    <property type="match status" value="1"/>
</dbReference>
<dbReference type="PROSITE" id="PS50088">
    <property type="entry name" value="ANK_REPEAT"/>
    <property type="match status" value="4"/>
</dbReference>
<feature type="repeat" description="ANK" evidence="3">
    <location>
        <begin position="158"/>
        <end position="190"/>
    </location>
</feature>
<reference evidence="6" key="1">
    <citation type="submission" date="2021-01" db="EMBL/GenBank/DDBJ databases">
        <authorList>
            <person name="Corre E."/>
            <person name="Pelletier E."/>
            <person name="Niang G."/>
            <person name="Scheremetjew M."/>
            <person name="Finn R."/>
            <person name="Kale V."/>
            <person name="Holt S."/>
            <person name="Cochrane G."/>
            <person name="Meng A."/>
            <person name="Brown T."/>
            <person name="Cohen L."/>
        </authorList>
    </citation>
    <scope>NUCLEOTIDE SEQUENCE</scope>
    <source>
        <strain evidence="6">SL-175</strain>
    </source>
</reference>
<dbReference type="EMBL" id="HBFC01009199">
    <property type="protein sequence ID" value="CAD8702655.1"/>
    <property type="molecule type" value="Transcribed_RNA"/>
</dbReference>
<gene>
    <name evidence="6" type="ORF">MANT1106_LOCUS5337</name>
</gene>
<feature type="signal peptide" evidence="5">
    <location>
        <begin position="1"/>
        <end position="17"/>
    </location>
</feature>
<dbReference type="Pfam" id="PF12796">
    <property type="entry name" value="Ank_2"/>
    <property type="match status" value="1"/>
</dbReference>
<evidence type="ECO:0000256" key="3">
    <source>
        <dbReference type="PROSITE-ProRule" id="PRU00023"/>
    </source>
</evidence>
<feature type="region of interest" description="Disordered" evidence="4">
    <location>
        <begin position="250"/>
        <end position="271"/>
    </location>
</feature>
<dbReference type="InterPro" id="IPR036770">
    <property type="entry name" value="Ankyrin_rpt-contain_sf"/>
</dbReference>
<feature type="repeat" description="ANK" evidence="3">
    <location>
        <begin position="122"/>
        <end position="157"/>
    </location>
</feature>
<protein>
    <recommendedName>
        <fullName evidence="7">Ankyrin repeat domain-containing protein</fullName>
    </recommendedName>
</protein>
<dbReference type="PANTHER" id="PTHR46680">
    <property type="entry name" value="NF-KAPPA-B INHIBITOR ALPHA"/>
    <property type="match status" value="1"/>
</dbReference>
<dbReference type="InterPro" id="IPR002110">
    <property type="entry name" value="Ankyrin_rpt"/>
</dbReference>
<dbReference type="GO" id="GO:0071356">
    <property type="term" value="P:cellular response to tumor necrosis factor"/>
    <property type="evidence" value="ECO:0007669"/>
    <property type="project" value="TreeGrafter"/>
</dbReference>
<organism evidence="6">
    <name type="scientific">Mantoniella antarctica</name>
    <dbReference type="NCBI Taxonomy" id="81844"/>
    <lineage>
        <taxon>Eukaryota</taxon>
        <taxon>Viridiplantae</taxon>
        <taxon>Chlorophyta</taxon>
        <taxon>Mamiellophyceae</taxon>
        <taxon>Mamiellales</taxon>
        <taxon>Mamiellaceae</taxon>
        <taxon>Mantoniella</taxon>
    </lineage>
</organism>
<feature type="chain" id="PRO_5030873909" description="Ankyrin repeat domain-containing protein" evidence="5">
    <location>
        <begin position="18"/>
        <end position="271"/>
    </location>
</feature>
<evidence type="ECO:0000313" key="6">
    <source>
        <dbReference type="EMBL" id="CAD8702655.1"/>
    </source>
</evidence>
<keyword evidence="5" id="KW-0732">Signal</keyword>
<feature type="repeat" description="ANK" evidence="3">
    <location>
        <begin position="192"/>
        <end position="224"/>
    </location>
</feature>
<evidence type="ECO:0000256" key="1">
    <source>
        <dbReference type="ARBA" id="ARBA00022737"/>
    </source>
</evidence>
<dbReference type="Pfam" id="PF13637">
    <property type="entry name" value="Ank_4"/>
    <property type="match status" value="1"/>
</dbReference>
<dbReference type="PANTHER" id="PTHR46680:SF3">
    <property type="entry name" value="NF-KAPPA-B INHIBITOR CACTUS"/>
    <property type="match status" value="1"/>
</dbReference>
<dbReference type="AlphaFoldDB" id="A0A7S0X5D6"/>
<feature type="repeat" description="ANK" evidence="3">
    <location>
        <begin position="56"/>
        <end position="88"/>
    </location>
</feature>
<dbReference type="GO" id="GO:0005829">
    <property type="term" value="C:cytosol"/>
    <property type="evidence" value="ECO:0007669"/>
    <property type="project" value="TreeGrafter"/>
</dbReference>
<name>A0A7S0X5D6_9CHLO</name>
<dbReference type="SMART" id="SM00248">
    <property type="entry name" value="ANK"/>
    <property type="match status" value="5"/>
</dbReference>
<accession>A0A7S0X5D6</accession>
<feature type="compositionally biased region" description="Basic and acidic residues" evidence="4">
    <location>
        <begin position="255"/>
        <end position="271"/>
    </location>
</feature>
<dbReference type="Gene3D" id="1.25.40.20">
    <property type="entry name" value="Ankyrin repeat-containing domain"/>
    <property type="match status" value="1"/>
</dbReference>
<dbReference type="PROSITE" id="PS51257">
    <property type="entry name" value="PROKAR_LIPOPROTEIN"/>
    <property type="match status" value="1"/>
</dbReference>
<evidence type="ECO:0000256" key="4">
    <source>
        <dbReference type="SAM" id="MobiDB-lite"/>
    </source>
</evidence>
<evidence type="ECO:0008006" key="7">
    <source>
        <dbReference type="Google" id="ProtNLM"/>
    </source>
</evidence>
<evidence type="ECO:0000256" key="2">
    <source>
        <dbReference type="ARBA" id="ARBA00023043"/>
    </source>
</evidence>
<keyword evidence="2 3" id="KW-0040">ANK repeat</keyword>
<dbReference type="PROSITE" id="PS50297">
    <property type="entry name" value="ANK_REP_REGION"/>
    <property type="match status" value="3"/>
</dbReference>
<proteinExistence type="predicted"/>
<sequence length="271" mass="29129">MWARSLLLLCAASGCLGVLAGVLHDKARSGETDFFDDNIEANPITKDELNEREAGSGQTPLMAASLAGKHLVVDRLLRLGADHTITERDGYNPPHGVAFQGRPEAAQILVEHGVPMDVAHADGFTPLHRTVWGGKPQHLLTAEILVKGGADVNHLDAQGFPPSHKALDARWVEMLRALLDMGADPNIRTRLRGDTLLHAAVRAQSVDIVALVVEAGGDVSVKNDNGLTPKGLAKQMPSTEIRALMETSAIRRRGEHADGVEKQAKEAKEEL</sequence>